<comment type="caution">
    <text evidence="2">The sequence shown here is derived from an EMBL/GenBank/DDBJ whole genome shotgun (WGS) entry which is preliminary data.</text>
</comment>
<gene>
    <name evidence="2" type="ORF">Q2T77_11030</name>
</gene>
<proteinExistence type="predicted"/>
<dbReference type="Proteomes" id="UP001169027">
    <property type="component" value="Unassembled WGS sequence"/>
</dbReference>
<evidence type="ECO:0000256" key="1">
    <source>
        <dbReference type="SAM" id="MobiDB-lite"/>
    </source>
</evidence>
<name>A0ABT8S495_9BURK</name>
<sequence length="83" mass="8868">MVLNPESKFPNRRAYVLKLRSDATPEAFAGRLENLVTGRQLEFASAGELLHSLASELAAGATERPADDSPAVIAPPHGDRTPT</sequence>
<keyword evidence="3" id="KW-1185">Reference proteome</keyword>
<protein>
    <submittedName>
        <fullName evidence="2">Uncharacterized protein</fullName>
    </submittedName>
</protein>
<evidence type="ECO:0000313" key="2">
    <source>
        <dbReference type="EMBL" id="MDO1532822.1"/>
    </source>
</evidence>
<dbReference type="EMBL" id="JAUKVY010000006">
    <property type="protein sequence ID" value="MDO1532822.1"/>
    <property type="molecule type" value="Genomic_DNA"/>
</dbReference>
<dbReference type="RefSeq" id="WP_301808067.1">
    <property type="nucleotide sequence ID" value="NZ_JAUJZH010000006.1"/>
</dbReference>
<evidence type="ECO:0000313" key="3">
    <source>
        <dbReference type="Proteomes" id="UP001169027"/>
    </source>
</evidence>
<reference evidence="2" key="1">
    <citation type="submission" date="2023-06" db="EMBL/GenBank/DDBJ databases">
        <authorList>
            <person name="Jiang Y."/>
            <person name="Liu Q."/>
        </authorList>
    </citation>
    <scope>NUCLEOTIDE SEQUENCE</scope>
    <source>
        <strain evidence="2">CGMCC 1.12090</strain>
    </source>
</reference>
<accession>A0ABT8S495</accession>
<feature type="region of interest" description="Disordered" evidence="1">
    <location>
        <begin position="60"/>
        <end position="83"/>
    </location>
</feature>
<organism evidence="2 3">
    <name type="scientific">Variovorax ginsengisoli</name>
    <dbReference type="NCBI Taxonomy" id="363844"/>
    <lineage>
        <taxon>Bacteria</taxon>
        <taxon>Pseudomonadati</taxon>
        <taxon>Pseudomonadota</taxon>
        <taxon>Betaproteobacteria</taxon>
        <taxon>Burkholderiales</taxon>
        <taxon>Comamonadaceae</taxon>
        <taxon>Variovorax</taxon>
    </lineage>
</organism>